<dbReference type="VEuPathDB" id="TriTrypDB:ADEAN_000153000"/>
<evidence type="ECO:0000313" key="2">
    <source>
        <dbReference type="Proteomes" id="UP000515908"/>
    </source>
</evidence>
<sequence>MTYALGQDNVVVQRAGISTCASVIDFLKTTSDVGGRTDFEVEVLKSILRVVVQNGVPSANCGHIAGSLVSVCRDIADVNHGRIGASFQNLSESFPLRKKGLLHVYHHLWKAVNGDGRETMNDFEECLLDSFTETVAL</sequence>
<proteinExistence type="predicted"/>
<organism evidence="1 2">
    <name type="scientific">Angomonas deanei</name>
    <dbReference type="NCBI Taxonomy" id="59799"/>
    <lineage>
        <taxon>Eukaryota</taxon>
        <taxon>Discoba</taxon>
        <taxon>Euglenozoa</taxon>
        <taxon>Kinetoplastea</taxon>
        <taxon>Metakinetoplastina</taxon>
        <taxon>Trypanosomatida</taxon>
        <taxon>Trypanosomatidae</taxon>
        <taxon>Strigomonadinae</taxon>
        <taxon>Angomonas</taxon>
    </lineage>
</organism>
<reference evidence="1 2" key="1">
    <citation type="submission" date="2020-08" db="EMBL/GenBank/DDBJ databases">
        <authorList>
            <person name="Newling K."/>
            <person name="Davey J."/>
            <person name="Forrester S."/>
        </authorList>
    </citation>
    <scope>NUCLEOTIDE SEQUENCE [LARGE SCALE GENOMIC DNA]</scope>
    <source>
        <strain evidence="2">Crithidia deanei Carvalho (ATCC PRA-265)</strain>
    </source>
</reference>
<accession>A0A7G2C317</accession>
<name>A0A7G2C317_9TRYP</name>
<dbReference type="EMBL" id="LR877147">
    <property type="protein sequence ID" value="CAD2214086.1"/>
    <property type="molecule type" value="Genomic_DNA"/>
</dbReference>
<dbReference type="Proteomes" id="UP000515908">
    <property type="component" value="Chromosome 03"/>
</dbReference>
<dbReference type="AlphaFoldDB" id="A0A7G2C317"/>
<keyword evidence="2" id="KW-1185">Reference proteome</keyword>
<evidence type="ECO:0000313" key="1">
    <source>
        <dbReference type="EMBL" id="CAD2214086.1"/>
    </source>
</evidence>
<protein>
    <submittedName>
        <fullName evidence="1">Uncharacterized protein</fullName>
    </submittedName>
</protein>
<gene>
    <name evidence="1" type="ORF">ADEAN_000153000</name>
</gene>